<dbReference type="EMBL" id="JABKKE010000004">
    <property type="protein sequence ID" value="NPE13401.1"/>
    <property type="molecule type" value="Genomic_DNA"/>
</dbReference>
<organism evidence="2 3">
    <name type="scientific">Xylanibacter rodentium</name>
    <dbReference type="NCBI Taxonomy" id="2736289"/>
    <lineage>
        <taxon>Bacteria</taxon>
        <taxon>Pseudomonadati</taxon>
        <taxon>Bacteroidota</taxon>
        <taxon>Bacteroidia</taxon>
        <taxon>Bacteroidales</taxon>
        <taxon>Prevotellaceae</taxon>
        <taxon>Xylanibacter</taxon>
    </lineage>
</organism>
<keyword evidence="3" id="KW-1185">Reference proteome</keyword>
<dbReference type="Proteomes" id="UP001193734">
    <property type="component" value="Unassembled WGS sequence"/>
</dbReference>
<dbReference type="GeneID" id="82156827"/>
<dbReference type="Pfam" id="PF13529">
    <property type="entry name" value="Peptidase_C39_2"/>
    <property type="match status" value="1"/>
</dbReference>
<reference evidence="2 3" key="1">
    <citation type="submission" date="2020-05" db="EMBL/GenBank/DDBJ databases">
        <title>Distinct polysaccharide utilization as determinants for interspecies competition between intestinal Prevotella spp.</title>
        <authorList>
            <person name="Galvez E.J.C."/>
            <person name="Iljazovic A."/>
            <person name="Strowig T."/>
        </authorList>
    </citation>
    <scope>NUCLEOTIDE SEQUENCE [LARGE SCALE GENOMIC DNA]</scope>
    <source>
        <strain evidence="2 3">PROD</strain>
    </source>
</reference>
<dbReference type="InterPro" id="IPR039564">
    <property type="entry name" value="Peptidase_C39-like"/>
</dbReference>
<dbReference type="Gene3D" id="3.90.70.10">
    <property type="entry name" value="Cysteine proteinases"/>
    <property type="match status" value="1"/>
</dbReference>
<sequence length="305" mass="34463">MTKICGEPMPWPNATSEEIQQQSIDTCAVKSQQIVMKTFGMNIPEDVLALESEIKNYYHPGYGSDPEQVGKLLNDHGIPTHTQINANVYDLVNELAQGHKVIVGVDADELWRPSFFNDLFGEEANHAIVVTGIDTTDPDNVKVIVTDPGTGDVAKTYPLDQFLDSWHDSNCFYVATDNAVPVKNNPEMSGFNYEIGHIPFICNIPYDNYEPLVSEFSIFHDDIIKNMNRCINNLNSDKNVHDDATNISEHIKTQFEHMFNVEQLMQNNWDVSSQHNPSDICHSLLNDCWNWETNSSTLPDCIDIL</sequence>
<evidence type="ECO:0000259" key="1">
    <source>
        <dbReference type="Pfam" id="PF13529"/>
    </source>
</evidence>
<name>A0ABX2ATE2_9BACT</name>
<feature type="domain" description="Peptidase C39-like" evidence="1">
    <location>
        <begin position="21"/>
        <end position="148"/>
    </location>
</feature>
<evidence type="ECO:0000313" key="2">
    <source>
        <dbReference type="EMBL" id="NPE13401.1"/>
    </source>
</evidence>
<gene>
    <name evidence="2" type="ORF">HPS55_03520</name>
</gene>
<proteinExistence type="predicted"/>
<comment type="caution">
    <text evidence="2">The sequence shown here is derived from an EMBL/GenBank/DDBJ whole genome shotgun (WGS) entry which is preliminary data.</text>
</comment>
<dbReference type="RefSeq" id="WP_172176531.1">
    <property type="nucleotide sequence ID" value="NZ_CASGIA010000021.1"/>
</dbReference>
<protein>
    <recommendedName>
        <fullName evidence="1">Peptidase C39-like domain-containing protein</fullName>
    </recommendedName>
</protein>
<accession>A0ABX2ATE2</accession>
<evidence type="ECO:0000313" key="3">
    <source>
        <dbReference type="Proteomes" id="UP001193734"/>
    </source>
</evidence>